<gene>
    <name evidence="1" type="ORF">TrVE_jg12339</name>
</gene>
<dbReference type="SUPFAM" id="SSF53474">
    <property type="entry name" value="alpha/beta-Hydrolases"/>
    <property type="match status" value="1"/>
</dbReference>
<proteinExistence type="predicted"/>
<name>A0A9W7B8P9_9STRA</name>
<dbReference type="InterPro" id="IPR021440">
    <property type="entry name" value="DUF3089"/>
</dbReference>
<keyword evidence="2" id="KW-1185">Reference proteome</keyword>
<dbReference type="Pfam" id="PF11288">
    <property type="entry name" value="DUF3089"/>
    <property type="match status" value="1"/>
</dbReference>
<accession>A0A9W7B8P9</accession>
<evidence type="ECO:0000313" key="2">
    <source>
        <dbReference type="Proteomes" id="UP001165160"/>
    </source>
</evidence>
<reference evidence="2" key="1">
    <citation type="journal article" date="2023" name="Commun. Biol.">
        <title>Genome analysis of Parmales, the sister group of diatoms, reveals the evolutionary specialization of diatoms from phago-mixotrophs to photoautotrophs.</title>
        <authorList>
            <person name="Ban H."/>
            <person name="Sato S."/>
            <person name="Yoshikawa S."/>
            <person name="Yamada K."/>
            <person name="Nakamura Y."/>
            <person name="Ichinomiya M."/>
            <person name="Sato N."/>
            <person name="Blanc-Mathieu R."/>
            <person name="Endo H."/>
            <person name="Kuwata A."/>
            <person name="Ogata H."/>
        </authorList>
    </citation>
    <scope>NUCLEOTIDE SEQUENCE [LARGE SCALE GENOMIC DNA]</scope>
    <source>
        <strain evidence="2">NIES 3699</strain>
    </source>
</reference>
<evidence type="ECO:0008006" key="3">
    <source>
        <dbReference type="Google" id="ProtNLM"/>
    </source>
</evidence>
<sequence>MSLSQPLIPRPGALRQQLDKAAAMKVMTGFGSVSLGIWAYPASVSSKTLSLSRIPGSTTQILAASLLSVGVLSAIFTLWLHGKSSNEPSYENEECWFAYENTGQKKADLFYAHTTTHAGLARMNMSWEDIGGTCTGPVAGDPDLLVGQAAAFSEEANVYAPKYRQMGFLAQGKDLETTDEHLDAVEASLNMAAGDLERVFCHFLLKRPDKTRPIIIAGHSQGAILLSRVIATCLQGSEQQHLLVAAYLCGGYFPLDLFGAVITAHHACRSPTDTNCIIAFDTRTPKFKPESLNKIVGKIGLWAHNLYWLLHGRYCARHEGTDDVGKARLQINPGTWTNENGGVHLGASMTSSMARPPRGHVKDEPLVALKGWAAGTKVNFYSVCVREDVEEWWPGCSKHGNLHPIEVQFWFYNIRENVKERLAAWFALQKR</sequence>
<organism evidence="1 2">
    <name type="scientific">Triparma verrucosa</name>
    <dbReference type="NCBI Taxonomy" id="1606542"/>
    <lineage>
        <taxon>Eukaryota</taxon>
        <taxon>Sar</taxon>
        <taxon>Stramenopiles</taxon>
        <taxon>Ochrophyta</taxon>
        <taxon>Bolidophyceae</taxon>
        <taxon>Parmales</taxon>
        <taxon>Triparmaceae</taxon>
        <taxon>Triparma</taxon>
    </lineage>
</organism>
<evidence type="ECO:0000313" key="1">
    <source>
        <dbReference type="EMBL" id="GMH86181.1"/>
    </source>
</evidence>
<dbReference type="Proteomes" id="UP001165160">
    <property type="component" value="Unassembled WGS sequence"/>
</dbReference>
<dbReference type="InterPro" id="IPR029058">
    <property type="entry name" value="AB_hydrolase_fold"/>
</dbReference>
<protein>
    <recommendedName>
        <fullName evidence="3">DUF3089 domain-containing protein</fullName>
    </recommendedName>
</protein>
<dbReference type="AlphaFoldDB" id="A0A9W7B8P9"/>
<dbReference type="EMBL" id="BRXX01000057">
    <property type="protein sequence ID" value="GMH86181.1"/>
    <property type="molecule type" value="Genomic_DNA"/>
</dbReference>
<comment type="caution">
    <text evidence="1">The sequence shown here is derived from an EMBL/GenBank/DDBJ whole genome shotgun (WGS) entry which is preliminary data.</text>
</comment>